<dbReference type="Gene3D" id="3.30.1490.20">
    <property type="entry name" value="ATP-grasp fold, A domain"/>
    <property type="match status" value="1"/>
</dbReference>
<dbReference type="GO" id="GO:0008716">
    <property type="term" value="F:D-alanine-D-alanine ligase activity"/>
    <property type="evidence" value="ECO:0007669"/>
    <property type="project" value="InterPro"/>
</dbReference>
<dbReference type="RefSeq" id="WP_011024582.1">
    <property type="nucleotide sequence ID" value="NZ_ABXP02000008.1"/>
</dbReference>
<dbReference type="SUPFAM" id="SSF56059">
    <property type="entry name" value="Glutathione synthetase ATP-binding domain-like"/>
    <property type="match status" value="1"/>
</dbReference>
<dbReference type="PANTHER" id="PTHR23132">
    <property type="entry name" value="D-ALANINE--D-ALANINE LIGASE"/>
    <property type="match status" value="1"/>
</dbReference>
<dbReference type="InterPro" id="IPR011761">
    <property type="entry name" value="ATP-grasp"/>
</dbReference>
<evidence type="ECO:0000313" key="5">
    <source>
        <dbReference type="EMBL" id="KKC30890.1"/>
    </source>
</evidence>
<reference evidence="6" key="3">
    <citation type="submission" date="2015-02" db="EMBL/GenBank/DDBJ databases">
        <title>Genome analysis of three genomes within the thermophilic hydrogenogenic bacterial species Caldanaerobacter subterraneus.</title>
        <authorList>
            <person name="Sant'Anna F.H."/>
            <person name="Lebedinsky A."/>
            <person name="Sokolova T."/>
            <person name="Robb F.T."/>
            <person name="Gonzalez J.M."/>
        </authorList>
    </citation>
    <scope>NUCLEOTIDE SEQUENCE [LARGE SCALE GENOMIC DNA]</scope>
    <source>
        <strain evidence="6">DSM 12653</strain>
    </source>
</reference>
<dbReference type="Pfam" id="PF07478">
    <property type="entry name" value="Dala_Dala_lig_C"/>
    <property type="match status" value="1"/>
</dbReference>
<dbReference type="InterPro" id="IPR013815">
    <property type="entry name" value="ATP_grasp_subdomain_1"/>
</dbReference>
<evidence type="ECO:0000256" key="3">
    <source>
        <dbReference type="PROSITE-ProRule" id="PRU00409"/>
    </source>
</evidence>
<feature type="domain" description="ATP-grasp" evidence="4">
    <location>
        <begin position="105"/>
        <end position="316"/>
    </location>
</feature>
<evidence type="ECO:0000256" key="2">
    <source>
        <dbReference type="ARBA" id="ARBA00022598"/>
    </source>
</evidence>
<organism evidence="5 6">
    <name type="scientific">Caldanaerobacter subterraneus subsp. pacificus DSM 12653</name>
    <dbReference type="NCBI Taxonomy" id="391606"/>
    <lineage>
        <taxon>Bacteria</taxon>
        <taxon>Bacillati</taxon>
        <taxon>Bacillota</taxon>
        <taxon>Clostridia</taxon>
        <taxon>Thermoanaerobacterales</taxon>
        <taxon>Thermoanaerobacteraceae</taxon>
        <taxon>Caldanaerobacter</taxon>
    </lineage>
</organism>
<reference evidence="5 6" key="2">
    <citation type="journal article" date="2015" name="BMC Genomics">
        <title>Analysis of three genomes within the thermophilic bacterial species Caldanaerobacter subterraneus with a focus on carbon monoxide dehydrogenase evolution and hydrolase diversity.</title>
        <authorList>
            <person name="Sant'Anna F.H."/>
            <person name="Lebedinsky A.V."/>
            <person name="Sokolova T.G."/>
            <person name="Robb F.T."/>
            <person name="Gonzalez J.M."/>
        </authorList>
    </citation>
    <scope>NUCLEOTIDE SEQUENCE [LARGE SCALE GENOMIC DNA]</scope>
    <source>
        <strain evidence="5 6">DSM 12653</strain>
    </source>
</reference>
<protein>
    <submittedName>
        <fullName evidence="5">D-alanine-D-alanine ligase and related ATP-grasp enzyme</fullName>
    </submittedName>
</protein>
<reference evidence="5 6" key="1">
    <citation type="submission" date="2008-07" db="EMBL/GenBank/DDBJ databases">
        <authorList>
            <person name="Gonzalez J."/>
            <person name="Sokolova T."/>
            <person name="Ferriera S."/>
            <person name="Johnson J."/>
            <person name="Kravitz S."/>
            <person name="Beeson K."/>
            <person name="Sutton G."/>
            <person name="Rogers Y.-H."/>
            <person name="Friedman R."/>
            <person name="Frazier M."/>
            <person name="Venter J.C."/>
        </authorList>
    </citation>
    <scope>NUCLEOTIDE SEQUENCE [LARGE SCALE GENOMIC DNA]</scope>
    <source>
        <strain evidence="5 6">DSM 12653</strain>
    </source>
</reference>
<dbReference type="AlphaFoldDB" id="A0A0F5PQL4"/>
<dbReference type="Proteomes" id="UP000010146">
    <property type="component" value="Unassembled WGS sequence"/>
</dbReference>
<dbReference type="PROSITE" id="PS50975">
    <property type="entry name" value="ATP_GRASP"/>
    <property type="match status" value="1"/>
</dbReference>
<keyword evidence="3" id="KW-0547">Nucleotide-binding</keyword>
<dbReference type="EMBL" id="ABXP02000008">
    <property type="protein sequence ID" value="KKC30890.1"/>
    <property type="molecule type" value="Genomic_DNA"/>
</dbReference>
<gene>
    <name evidence="5" type="ORF">CDSM653_00050</name>
</gene>
<keyword evidence="3" id="KW-0067">ATP-binding</keyword>
<keyword evidence="2 5" id="KW-0436">Ligase</keyword>
<dbReference type="GO" id="GO:0046872">
    <property type="term" value="F:metal ion binding"/>
    <property type="evidence" value="ECO:0007669"/>
    <property type="project" value="InterPro"/>
</dbReference>
<evidence type="ECO:0000256" key="1">
    <source>
        <dbReference type="ARBA" id="ARBA00010871"/>
    </source>
</evidence>
<evidence type="ECO:0000259" key="4">
    <source>
        <dbReference type="PROSITE" id="PS50975"/>
    </source>
</evidence>
<dbReference type="GO" id="GO:0005524">
    <property type="term" value="F:ATP binding"/>
    <property type="evidence" value="ECO:0007669"/>
    <property type="project" value="UniProtKB-UniRule"/>
</dbReference>
<comment type="caution">
    <text evidence="5">The sequence shown here is derived from an EMBL/GenBank/DDBJ whole genome shotgun (WGS) entry which is preliminary data.</text>
</comment>
<sequence length="332" mass="38144">MKVGVFWRRFRNVELQRRLTPDKVYDDAYDEAYHHYEALKEAGFDAVLIEWKDDPIKTYEVIQKEEVDIIFNASSLKEIEFLELFNIPYVGSGIDLAATDKRMRKDIVAAHGLPTPKYVVAYSANEIPSVDHLRFPLFVKPIMGRGSAGIDEENIVYDKSRLPKVVSKITEKIGQPALIEEFIEGREVTVGIIGYRNPIVLPLLEIGYNNVKTNTYEHKMFDNEIIKCPMEVPEEIEKRIKDTALRIFKVLNARDYARIDMILGKDNVPYFLELNTYAGLTTAVERGEKHVHHGYMGYMAKAAGMTRKEFIGKILESALERYGFEDKELLLA</sequence>
<dbReference type="PANTHER" id="PTHR23132:SF23">
    <property type="entry name" value="D-ALANINE--D-ALANINE LIGASE B"/>
    <property type="match status" value="1"/>
</dbReference>
<accession>A0A0F5PQL4</accession>
<evidence type="ECO:0000313" key="6">
    <source>
        <dbReference type="Proteomes" id="UP000010146"/>
    </source>
</evidence>
<dbReference type="InterPro" id="IPR011095">
    <property type="entry name" value="Dala_Dala_lig_C"/>
</dbReference>
<dbReference type="Gene3D" id="3.30.470.20">
    <property type="entry name" value="ATP-grasp fold, B domain"/>
    <property type="match status" value="1"/>
</dbReference>
<proteinExistence type="inferred from homology"/>
<name>A0A0F5PQL4_9THEO</name>
<comment type="similarity">
    <text evidence="1">Belongs to the D-alanine--D-alanine ligase family.</text>
</comment>